<dbReference type="SUPFAM" id="SSF81301">
    <property type="entry name" value="Nucleotidyltransferase"/>
    <property type="match status" value="1"/>
</dbReference>
<dbReference type="Gene3D" id="1.20.120.330">
    <property type="entry name" value="Nucleotidyltransferases domain 2"/>
    <property type="match status" value="1"/>
</dbReference>
<dbReference type="RefSeq" id="WP_164041900.1">
    <property type="nucleotide sequence ID" value="NZ_JAAGNZ010000002.1"/>
</dbReference>
<evidence type="ECO:0000313" key="2">
    <source>
        <dbReference type="Proteomes" id="UP000477386"/>
    </source>
</evidence>
<dbReference type="EMBL" id="JAAGNZ010000002">
    <property type="protein sequence ID" value="NEU69448.1"/>
    <property type="molecule type" value="Genomic_DNA"/>
</dbReference>
<dbReference type="GO" id="GO:0016740">
    <property type="term" value="F:transferase activity"/>
    <property type="evidence" value="ECO:0007669"/>
    <property type="project" value="UniProtKB-KW"/>
</dbReference>
<organism evidence="1 2">
    <name type="scientific">Spirosoma agri</name>
    <dbReference type="NCBI Taxonomy" id="1987381"/>
    <lineage>
        <taxon>Bacteria</taxon>
        <taxon>Pseudomonadati</taxon>
        <taxon>Bacteroidota</taxon>
        <taxon>Cytophagia</taxon>
        <taxon>Cytophagales</taxon>
        <taxon>Cytophagaceae</taxon>
        <taxon>Spirosoma</taxon>
    </lineage>
</organism>
<name>A0A6M0IMJ5_9BACT</name>
<accession>A0A6M0IMJ5</accession>
<keyword evidence="1" id="KW-0808">Transferase</keyword>
<dbReference type="AlphaFoldDB" id="A0A6M0IMJ5"/>
<sequence length="261" mass="29136">MKDHLLPFQSFIDNAIALLCNDPDAIGLAVGGSWITGAMDAYSDLDLVLITANAVAPDENAMRAYASRFGTLLSSFRGDHVGEPRLLIALYESPLLHVDIKFLTIDEFDQRVEDPVIVWERDGALTSVLQQSQALYPPFDYQRTEDRFWIWMHYAALKVGRGEYFEAMDFLSFVRNVVLGPMLHLKKGSLPRGVRRLETIADPADLVSLIQTIATPDRNALVDSLQACVRLYLALRDVQAPAALHRNDAAQKAVMTYLTTV</sequence>
<keyword evidence="2" id="KW-1185">Reference proteome</keyword>
<gene>
    <name evidence="1" type="ORF">GK091_21350</name>
</gene>
<comment type="caution">
    <text evidence="1">The sequence shown here is derived from an EMBL/GenBank/DDBJ whole genome shotgun (WGS) entry which is preliminary data.</text>
</comment>
<dbReference type="Proteomes" id="UP000477386">
    <property type="component" value="Unassembled WGS sequence"/>
</dbReference>
<evidence type="ECO:0000313" key="1">
    <source>
        <dbReference type="EMBL" id="NEU69448.1"/>
    </source>
</evidence>
<dbReference type="InterPro" id="IPR043519">
    <property type="entry name" value="NT_sf"/>
</dbReference>
<proteinExistence type="predicted"/>
<reference evidence="1 2" key="1">
    <citation type="submission" date="2020-02" db="EMBL/GenBank/DDBJ databases">
        <title>Draft genome sequence of two Spirosoma agri KCTC 52727 and Spirosoma terrae KCTC 52035.</title>
        <authorList>
            <person name="Rojas J."/>
            <person name="Ambika Manirajan B."/>
            <person name="Ratering S."/>
            <person name="Suarez C."/>
            <person name="Schnell S."/>
        </authorList>
    </citation>
    <scope>NUCLEOTIDE SEQUENCE [LARGE SCALE GENOMIC DNA]</scope>
    <source>
        <strain evidence="1 2">KCTC 52727</strain>
    </source>
</reference>
<protein>
    <submittedName>
        <fullName evidence="1">Nucleotidyltransferase domain-containing protein</fullName>
    </submittedName>
</protein>
<dbReference type="Gene3D" id="3.30.460.10">
    <property type="entry name" value="Beta Polymerase, domain 2"/>
    <property type="match status" value="1"/>
</dbReference>